<accession>A0ABN1MKA6</accession>
<reference evidence="1 2" key="1">
    <citation type="journal article" date="2019" name="Int. J. Syst. Evol. Microbiol.">
        <title>The Global Catalogue of Microorganisms (GCM) 10K type strain sequencing project: providing services to taxonomists for standard genome sequencing and annotation.</title>
        <authorList>
            <consortium name="The Broad Institute Genomics Platform"/>
            <consortium name="The Broad Institute Genome Sequencing Center for Infectious Disease"/>
            <person name="Wu L."/>
            <person name="Ma J."/>
        </authorList>
    </citation>
    <scope>NUCLEOTIDE SEQUENCE [LARGE SCALE GENOMIC DNA]</scope>
    <source>
        <strain evidence="1 2">JCM 16083</strain>
    </source>
</reference>
<name>A0ABN1MKA6_9FLAO</name>
<dbReference type="Proteomes" id="UP001501126">
    <property type="component" value="Unassembled WGS sequence"/>
</dbReference>
<dbReference type="RefSeq" id="WP_343783927.1">
    <property type="nucleotide sequence ID" value="NZ_BAAAFH010000002.1"/>
</dbReference>
<sequence>MTKQLRFIFFTPLLLLVLTGCIPEGDLQPIIPKDYLNDNSSKVWLVAEETEGGKDYSPFKREKKQTFLFFDDGTFYVQQLGDWGTGKFYSGTYIFSINNRNSELQLDLDYGGGNKVGFWVLESLRNRFVLEYKDIPERKIVLTTITKPER</sequence>
<evidence type="ECO:0000313" key="2">
    <source>
        <dbReference type="Proteomes" id="UP001501126"/>
    </source>
</evidence>
<proteinExistence type="predicted"/>
<organism evidence="1 2">
    <name type="scientific">Wandonia haliotis</name>
    <dbReference type="NCBI Taxonomy" id="574963"/>
    <lineage>
        <taxon>Bacteria</taxon>
        <taxon>Pseudomonadati</taxon>
        <taxon>Bacteroidota</taxon>
        <taxon>Flavobacteriia</taxon>
        <taxon>Flavobacteriales</taxon>
        <taxon>Crocinitomicaceae</taxon>
        <taxon>Wandonia</taxon>
    </lineage>
</organism>
<evidence type="ECO:0000313" key="1">
    <source>
        <dbReference type="EMBL" id="GAA0873670.1"/>
    </source>
</evidence>
<dbReference type="PROSITE" id="PS51257">
    <property type="entry name" value="PROKAR_LIPOPROTEIN"/>
    <property type="match status" value="1"/>
</dbReference>
<evidence type="ECO:0008006" key="3">
    <source>
        <dbReference type="Google" id="ProtNLM"/>
    </source>
</evidence>
<gene>
    <name evidence="1" type="ORF">GCM10009118_00780</name>
</gene>
<protein>
    <recommendedName>
        <fullName evidence="3">Lipocalin-like domain-containing protein</fullName>
    </recommendedName>
</protein>
<dbReference type="EMBL" id="BAAAFH010000002">
    <property type="protein sequence ID" value="GAA0873670.1"/>
    <property type="molecule type" value="Genomic_DNA"/>
</dbReference>
<keyword evidence="2" id="KW-1185">Reference proteome</keyword>
<comment type="caution">
    <text evidence="1">The sequence shown here is derived from an EMBL/GenBank/DDBJ whole genome shotgun (WGS) entry which is preliminary data.</text>
</comment>